<keyword evidence="4" id="KW-1185">Reference proteome</keyword>
<dbReference type="Pfam" id="PF13385">
    <property type="entry name" value="Laminin_G_3"/>
    <property type="match status" value="1"/>
</dbReference>
<sequence>MHVPSHLEFRDVAGGNAVVVEGTALTERASSDPEVEGRTMFVSRNDFNSADMTIALPQQDDLAYFSLSFKFIPDSADGNDVLVRSIADIGGNNNAGSFNLGTDNGGVVGQLGDQDSQQFSNTESTLKTHSCNHVALTVDNGTLTLFVNGEASSAITIDAESYTDLGDMLQFWPFSGKIWDVRLYEGVLAYDDIMALGGSKCNESMIATSPYDGYNNYLCSVYQCEWWPDDTDKAMTNFEHYIVAQERVWERNIFEAGMYGQGELCRYFSDEGSTRDLQLSEGISNTFVKDYTLESNPLTQANAQHWMHENFHSYQGRLNRVTGQSSGKYTLESSASWGADHNIPGVNDSLLGHYTLHPHITLWAIQDSPVDHQYGHEFKGGHQYGAYIFWSWLTNYAVSKDLMGGVFRDSRDGLNDLEAANAYMAAQGHDMKALFADFAAHITTWDMVESVAYQASEEASLRRMLDVSPEAGTHDNKFTQIFNYEGTGNNWTDMDTGYVPGSWAFNAFKVKGITEDSNYTIAVKVDAENNPAHADFRGRAVVYNPSTGARSYYPFDIDSSGETSGTTIPVPADHELYALVVTTPDTFRDFEFYDYDFAIYPSGGDVKVDPIGEAPAGDVVKVVVMAGQSNMEGNNTRLDRLQELICHANADYTFGDVDCGSTVISNDQISAQFINNTDSLIDYDHRVGSDSDDPIVQKLGQFLCRAGSLDSLSGETCNSREFDLTDRLFATISSYYFSTSEGSYGYNYDAWQQMSTAMGVAEAYSDGQLSSDIEAVRDDVTVLQYQGSLNDTGSLSFSERYGSLFPNYGVSTNRYGPELTLGHYLGEEIESDLLLLKVVQGGTDLRVDWKVPGCHDSAVNEWTEDEESQDSLYTAMLEKIEALRNPEVLVSYFPQYKNKSIEIDSFIWFQGWNDGGNAVNENNYEANLTCLVNGVREALNDYDLPIVITKSHYGDVHGAVQSAQQNVAGNTYNVEAHDTDDLSGYFHYDPAAQLVIGKRMMEARDRLR</sequence>
<dbReference type="PANTHER" id="PTHR31988:SF19">
    <property type="entry name" value="9-O-ACETYL-N-ACETYLNEURAMINIC ACID DEACETYLASE-RELATED"/>
    <property type="match status" value="1"/>
</dbReference>
<evidence type="ECO:0000313" key="3">
    <source>
        <dbReference type="EMBL" id="MCO1336432.1"/>
    </source>
</evidence>
<evidence type="ECO:0000256" key="1">
    <source>
        <dbReference type="ARBA" id="ARBA00022801"/>
    </source>
</evidence>
<dbReference type="SUPFAM" id="SSF49899">
    <property type="entry name" value="Concanavalin A-like lectins/glucanases"/>
    <property type="match status" value="1"/>
</dbReference>
<dbReference type="Gene3D" id="3.40.50.1110">
    <property type="entry name" value="SGNH hydrolase"/>
    <property type="match status" value="1"/>
</dbReference>
<dbReference type="EMBL" id="JALBWM010000134">
    <property type="protein sequence ID" value="MCO1336432.1"/>
    <property type="molecule type" value="Genomic_DNA"/>
</dbReference>
<organism evidence="3 4">
    <name type="scientific">Microbulbifer okhotskensis</name>
    <dbReference type="NCBI Taxonomy" id="2926617"/>
    <lineage>
        <taxon>Bacteria</taxon>
        <taxon>Pseudomonadati</taxon>
        <taxon>Pseudomonadota</taxon>
        <taxon>Gammaproteobacteria</taxon>
        <taxon>Cellvibrionales</taxon>
        <taxon>Microbulbiferaceae</taxon>
        <taxon>Microbulbifer</taxon>
    </lineage>
</organism>
<dbReference type="GO" id="GO:0016788">
    <property type="term" value="F:hydrolase activity, acting on ester bonds"/>
    <property type="evidence" value="ECO:0007669"/>
    <property type="project" value="UniProtKB-ARBA"/>
</dbReference>
<keyword evidence="1" id="KW-0378">Hydrolase</keyword>
<dbReference type="SUPFAM" id="SSF52266">
    <property type="entry name" value="SGNH hydrolase"/>
    <property type="match status" value="1"/>
</dbReference>
<dbReference type="InterPro" id="IPR052940">
    <property type="entry name" value="Carb_Esterase_6"/>
</dbReference>
<dbReference type="RefSeq" id="WP_252472087.1">
    <property type="nucleotide sequence ID" value="NZ_JALBWM010000134.1"/>
</dbReference>
<dbReference type="Proteomes" id="UP001139028">
    <property type="component" value="Unassembled WGS sequence"/>
</dbReference>
<accession>A0A9X2J6A7</accession>
<dbReference type="AlphaFoldDB" id="A0A9X2J6A7"/>
<gene>
    <name evidence="3" type="ORF">MO867_19030</name>
</gene>
<evidence type="ECO:0000313" key="4">
    <source>
        <dbReference type="Proteomes" id="UP001139028"/>
    </source>
</evidence>
<protein>
    <recommendedName>
        <fullName evidence="2">Sialate O-acetylesterase domain-containing protein</fullName>
    </recommendedName>
</protein>
<dbReference type="InterPro" id="IPR013320">
    <property type="entry name" value="ConA-like_dom_sf"/>
</dbReference>
<reference evidence="3" key="1">
    <citation type="journal article" date="2022" name="Arch. Microbiol.">
        <title>Microbulbifer okhotskensis sp. nov., isolated from a deep bottom sediment of the Okhotsk Sea.</title>
        <authorList>
            <person name="Romanenko L."/>
            <person name="Kurilenko V."/>
            <person name="Otstavnykh N."/>
            <person name="Velansky P."/>
            <person name="Isaeva M."/>
            <person name="Mikhailov V."/>
        </authorList>
    </citation>
    <scope>NUCLEOTIDE SEQUENCE</scope>
    <source>
        <strain evidence="3">OS29</strain>
    </source>
</reference>
<feature type="domain" description="Sialate O-acetylesterase" evidence="2">
    <location>
        <begin position="812"/>
        <end position="1003"/>
    </location>
</feature>
<dbReference type="InterPro" id="IPR036514">
    <property type="entry name" value="SGNH_hydro_sf"/>
</dbReference>
<dbReference type="InterPro" id="IPR005181">
    <property type="entry name" value="SASA"/>
</dbReference>
<comment type="caution">
    <text evidence="3">The sequence shown here is derived from an EMBL/GenBank/DDBJ whole genome shotgun (WGS) entry which is preliminary data.</text>
</comment>
<proteinExistence type="predicted"/>
<evidence type="ECO:0000259" key="2">
    <source>
        <dbReference type="Pfam" id="PF03629"/>
    </source>
</evidence>
<dbReference type="Pfam" id="PF03629">
    <property type="entry name" value="SASA"/>
    <property type="match status" value="1"/>
</dbReference>
<dbReference type="PANTHER" id="PTHR31988">
    <property type="entry name" value="ESTERASE, PUTATIVE (DUF303)-RELATED"/>
    <property type="match status" value="1"/>
</dbReference>
<dbReference type="Gene3D" id="2.60.120.200">
    <property type="match status" value="1"/>
</dbReference>
<name>A0A9X2J6A7_9GAMM</name>